<keyword evidence="4" id="KW-1185">Reference proteome</keyword>
<dbReference type="InterPro" id="IPR025309">
    <property type="entry name" value="KTSC_dom"/>
</dbReference>
<dbReference type="RefSeq" id="WP_250872431.1">
    <property type="nucleotide sequence ID" value="NZ_JALXFV010000002.1"/>
</dbReference>
<feature type="compositionally biased region" description="Polar residues" evidence="1">
    <location>
        <begin position="83"/>
        <end position="96"/>
    </location>
</feature>
<dbReference type="Proteomes" id="UP001597187">
    <property type="component" value="Unassembled WGS sequence"/>
</dbReference>
<sequence>MTATPTLKGPLDMMQFDSSNLRSGLYDSGVMDLYIRFHGDPTDRIYLYQFVPQQIWEGLKSASSHGSYHAEHIKWRFPYEQLSSSDWPQQGRSTTEAAFLKA</sequence>
<dbReference type="Pfam" id="PF13619">
    <property type="entry name" value="KTSC"/>
    <property type="match status" value="1"/>
</dbReference>
<feature type="domain" description="KTSC" evidence="2">
    <location>
        <begin position="17"/>
        <end position="77"/>
    </location>
</feature>
<reference evidence="3 4" key="1">
    <citation type="journal article" date="2019" name="Int. J. Syst. Evol. Microbiol.">
        <title>The Global Catalogue of Microorganisms (GCM) 10K type strain sequencing project: providing services to taxonomists for standard genome sequencing and annotation.</title>
        <authorList>
            <consortium name="The Broad Institute Genomics Platform"/>
            <consortium name="The Broad Institute Genome Sequencing Center for Infectious Disease"/>
            <person name="Wu L."/>
            <person name="Ma J."/>
        </authorList>
    </citation>
    <scope>NUCLEOTIDE SEQUENCE [LARGE SCALE GENOMIC DNA]</scope>
    <source>
        <strain evidence="3 4">CGMCC 1.12563</strain>
    </source>
</reference>
<accession>A0ABD6ARG9</accession>
<dbReference type="EMBL" id="JBHUDC010000002">
    <property type="protein sequence ID" value="MFD1512453.1"/>
    <property type="molecule type" value="Genomic_DNA"/>
</dbReference>
<evidence type="ECO:0000313" key="4">
    <source>
        <dbReference type="Proteomes" id="UP001597187"/>
    </source>
</evidence>
<evidence type="ECO:0000313" key="3">
    <source>
        <dbReference type="EMBL" id="MFD1512453.1"/>
    </source>
</evidence>
<comment type="caution">
    <text evidence="3">The sequence shown here is derived from an EMBL/GenBank/DDBJ whole genome shotgun (WGS) entry which is preliminary data.</text>
</comment>
<evidence type="ECO:0000259" key="2">
    <source>
        <dbReference type="Pfam" id="PF13619"/>
    </source>
</evidence>
<dbReference type="AlphaFoldDB" id="A0ABD6ARG9"/>
<organism evidence="3 4">
    <name type="scientific">Halomarina rubra</name>
    <dbReference type="NCBI Taxonomy" id="2071873"/>
    <lineage>
        <taxon>Archaea</taxon>
        <taxon>Methanobacteriati</taxon>
        <taxon>Methanobacteriota</taxon>
        <taxon>Stenosarchaea group</taxon>
        <taxon>Halobacteria</taxon>
        <taxon>Halobacteriales</taxon>
        <taxon>Natronomonadaceae</taxon>
        <taxon>Halomarina</taxon>
    </lineage>
</organism>
<gene>
    <name evidence="3" type="ORF">ACFSBT_04060</name>
</gene>
<feature type="region of interest" description="Disordered" evidence="1">
    <location>
        <begin position="83"/>
        <end position="102"/>
    </location>
</feature>
<name>A0ABD6ARG9_9EURY</name>
<protein>
    <submittedName>
        <fullName evidence="3">KTSC domain-containing protein</fullName>
    </submittedName>
</protein>
<proteinExistence type="predicted"/>
<evidence type="ECO:0000256" key="1">
    <source>
        <dbReference type="SAM" id="MobiDB-lite"/>
    </source>
</evidence>